<dbReference type="Pfam" id="PF26078">
    <property type="entry name" value="Baseplate_J_M"/>
    <property type="match status" value="1"/>
</dbReference>
<proteinExistence type="predicted"/>
<accession>A0A1V3IQ56</accession>
<dbReference type="Pfam" id="PF04865">
    <property type="entry name" value="Baseplate_J"/>
    <property type="match status" value="1"/>
</dbReference>
<evidence type="ECO:0000259" key="3">
    <source>
        <dbReference type="Pfam" id="PF26079"/>
    </source>
</evidence>
<feature type="domain" description="Baseplate protein J-like barrel" evidence="1">
    <location>
        <begin position="95"/>
        <end position="181"/>
    </location>
</feature>
<evidence type="ECO:0000259" key="1">
    <source>
        <dbReference type="Pfam" id="PF04865"/>
    </source>
</evidence>
<sequence length="368" mass="40753">MNRHEVKAVDDNVERILRDAIADYEKRTGKVLQPAQIERLLINVYAFRESLARQGINEAFRQTFPQYATGLALDLCGETFGCYRLLDKPARTILRFSVQGEHSSIFIPKGTRVAATDNVEFITMNDDVITPLIAYVEIEAQCNQTGETGNGWELGRVKTLKSAVNFDGEITVTNIDVSSGGLAREDDEAYRKRILAAPEAFTTCGSIAAYDYHTRAVSQEIADVNVSNPRGGLVRIAVLTKTGLPDARLLNDIKAYISPERRRPLCDTVEVIAPTKRDYQINATLTLLDGYREDIVKTKARDALQLYLSDKTKKLGIDVVPSAIISALRVEGVYDVNLISPAKIVINETEWANCTAINVEVALERSNG</sequence>
<dbReference type="Proteomes" id="UP000188728">
    <property type="component" value="Unassembled WGS sequence"/>
</dbReference>
<dbReference type="EMBL" id="MLHK01000059">
    <property type="protein sequence ID" value="OOF44039.1"/>
    <property type="molecule type" value="Genomic_DNA"/>
</dbReference>
<dbReference type="InterPro" id="IPR058530">
    <property type="entry name" value="Baseplate_J-like_C"/>
</dbReference>
<feature type="domain" description="Baseplate J-like central" evidence="2">
    <location>
        <begin position="203"/>
        <end position="273"/>
    </location>
</feature>
<dbReference type="InterPro" id="IPR014507">
    <property type="entry name" value="Baseplate_assembly_J_pred"/>
</dbReference>
<reference evidence="4 5" key="1">
    <citation type="submission" date="2016-10" db="EMBL/GenBank/DDBJ databases">
        <title>Rodentibacter gen. nov. and new species.</title>
        <authorList>
            <person name="Christensen H."/>
        </authorList>
    </citation>
    <scope>NUCLEOTIDE SEQUENCE [LARGE SCALE GENOMIC DNA]</scope>
    <source>
        <strain evidence="4 5">H1983213011</strain>
    </source>
</reference>
<organism evidence="4 5">
    <name type="scientific">Rodentibacter trehalosifermentans</name>
    <dbReference type="NCBI Taxonomy" id="1908263"/>
    <lineage>
        <taxon>Bacteria</taxon>
        <taxon>Pseudomonadati</taxon>
        <taxon>Pseudomonadota</taxon>
        <taxon>Gammaproteobacteria</taxon>
        <taxon>Pasteurellales</taxon>
        <taxon>Pasteurellaceae</taxon>
        <taxon>Rodentibacter</taxon>
    </lineage>
</organism>
<evidence type="ECO:0000313" key="4">
    <source>
        <dbReference type="EMBL" id="OOF44039.1"/>
    </source>
</evidence>
<dbReference type="RefSeq" id="WP_077474499.1">
    <property type="nucleotide sequence ID" value="NZ_MLHK01000059.1"/>
</dbReference>
<dbReference type="InterPro" id="IPR058531">
    <property type="entry name" value="Baseplate_J_M"/>
</dbReference>
<name>A0A1V3IQ56_9PAST</name>
<dbReference type="AlphaFoldDB" id="A0A1V3IQ56"/>
<dbReference type="PANTHER" id="PTHR35862">
    <property type="entry name" value="FELS-2 PROPHAGE PROTEIN"/>
    <property type="match status" value="1"/>
</dbReference>
<evidence type="ECO:0000259" key="2">
    <source>
        <dbReference type="Pfam" id="PF26078"/>
    </source>
</evidence>
<protein>
    <submittedName>
        <fullName evidence="4">Phage baseplate protein</fullName>
    </submittedName>
</protein>
<dbReference type="InterPro" id="IPR006949">
    <property type="entry name" value="Barrel_Baseplate_J-like"/>
</dbReference>
<dbReference type="InterPro" id="IPR052726">
    <property type="entry name" value="Phage_Baseplate_Hub"/>
</dbReference>
<feature type="domain" description="Baseplate J-like C-terminal" evidence="3">
    <location>
        <begin position="279"/>
        <end position="359"/>
    </location>
</feature>
<gene>
    <name evidence="4" type="ORF">BKK51_10255</name>
</gene>
<evidence type="ECO:0000313" key="5">
    <source>
        <dbReference type="Proteomes" id="UP000188728"/>
    </source>
</evidence>
<comment type="caution">
    <text evidence="4">The sequence shown here is derived from an EMBL/GenBank/DDBJ whole genome shotgun (WGS) entry which is preliminary data.</text>
</comment>
<dbReference type="PANTHER" id="PTHR35862:SF1">
    <property type="entry name" value="FELS-2 PROPHAGE PROTEIN"/>
    <property type="match status" value="1"/>
</dbReference>
<dbReference type="Pfam" id="PF26079">
    <property type="entry name" value="Baseplate_J_C"/>
    <property type="match status" value="1"/>
</dbReference>
<dbReference type="PIRSF" id="PIRSF020481">
    <property type="entry name" value="BAP"/>
    <property type="match status" value="1"/>
</dbReference>